<dbReference type="EMBL" id="CP068073">
    <property type="protein sequence ID" value="QQS83081.1"/>
    <property type="molecule type" value="Genomic_DNA"/>
</dbReference>
<proteinExistence type="predicted"/>
<keyword evidence="6 8" id="KW-0408">Iron</keyword>
<dbReference type="PIRSF" id="PIRSF000170">
    <property type="entry name" value="Succ_dh_cyt_b558"/>
    <property type="match status" value="1"/>
</dbReference>
<dbReference type="Proteomes" id="UP000293854">
    <property type="component" value="Unassembled WGS sequence"/>
</dbReference>
<reference evidence="10 13" key="2">
    <citation type="submission" date="2021-01" db="EMBL/GenBank/DDBJ databases">
        <title>FDA dAtabase for Regulatory Grade micrObial Sequences (FDA-ARGOS): Supporting development and validation of Infectious Disease Dx tests.</title>
        <authorList>
            <person name="Sproer C."/>
            <person name="Gronow S."/>
            <person name="Severitt S."/>
            <person name="Schroder I."/>
            <person name="Tallon L."/>
            <person name="Sadzewicz L."/>
            <person name="Zhao X."/>
            <person name="Boylan J."/>
            <person name="Ott S."/>
            <person name="Bowen H."/>
            <person name="Vavikolanu K."/>
            <person name="Mehta A."/>
            <person name="Aluvathingal J."/>
            <person name="Nadendla S."/>
            <person name="Lowell S."/>
            <person name="Myers T."/>
            <person name="Yan Y."/>
            <person name="Sichtig H."/>
        </authorList>
    </citation>
    <scope>NUCLEOTIDE SEQUENCE [LARGE SCALE GENOMIC DNA]</scope>
    <source>
        <strain evidence="10 13">FDAARGOS_1148</strain>
    </source>
</reference>
<comment type="subcellular location">
    <subcellularLocation>
        <location evidence="1">Membrane</location>
    </subcellularLocation>
</comment>
<evidence type="ECO:0000256" key="8">
    <source>
        <dbReference type="PIRSR" id="PIRSR000170-1"/>
    </source>
</evidence>
<feature type="binding site" description="axial binding residue" evidence="8">
    <location>
        <position position="71"/>
    </location>
    <ligand>
        <name>heme</name>
        <dbReference type="ChEBI" id="CHEBI:30413"/>
    </ligand>
    <ligandPart>
        <name>Fe</name>
        <dbReference type="ChEBI" id="CHEBI:18248"/>
    </ligandPart>
</feature>
<accession>A0A143P9F5</accession>
<dbReference type="SUPFAM" id="SSF81343">
    <property type="entry name" value="Fumarate reductase respiratory complex transmembrane subunits"/>
    <property type="match status" value="1"/>
</dbReference>
<evidence type="ECO:0000313" key="12">
    <source>
        <dbReference type="Proteomes" id="UP000293854"/>
    </source>
</evidence>
<evidence type="ECO:0000256" key="4">
    <source>
        <dbReference type="ARBA" id="ARBA00022723"/>
    </source>
</evidence>
<dbReference type="OrthoDB" id="9789209at2"/>
<dbReference type="RefSeq" id="WP_047132445.1">
    <property type="nucleotide sequence ID" value="NZ_CP015114.1"/>
</dbReference>
<evidence type="ECO:0000256" key="5">
    <source>
        <dbReference type="ARBA" id="ARBA00022989"/>
    </source>
</evidence>
<evidence type="ECO:0000313" key="13">
    <source>
        <dbReference type="Proteomes" id="UP000595942"/>
    </source>
</evidence>
<evidence type="ECO:0000256" key="2">
    <source>
        <dbReference type="ARBA" id="ARBA00022617"/>
    </source>
</evidence>
<dbReference type="Gene3D" id="1.20.1300.10">
    <property type="entry name" value="Fumarate reductase/succinate dehydrogenase, transmembrane subunit"/>
    <property type="match status" value="1"/>
</dbReference>
<dbReference type="CDD" id="cd03497">
    <property type="entry name" value="SQR_TypeB_1_TM"/>
    <property type="match status" value="1"/>
</dbReference>
<keyword evidence="5 9" id="KW-1133">Transmembrane helix</keyword>
<protein>
    <submittedName>
        <fullName evidence="10 11">Succinate dehydrogenase</fullName>
    </submittedName>
</protein>
<dbReference type="GO" id="GO:0016020">
    <property type="term" value="C:membrane"/>
    <property type="evidence" value="ECO:0007669"/>
    <property type="project" value="UniProtKB-SubCell"/>
</dbReference>
<feature type="transmembrane region" description="Helical" evidence="9">
    <location>
        <begin position="94"/>
        <end position="116"/>
    </location>
</feature>
<organism evidence="11 12">
    <name type="scientific">Staphylococcus condimenti</name>
    <dbReference type="NCBI Taxonomy" id="70255"/>
    <lineage>
        <taxon>Bacteria</taxon>
        <taxon>Bacillati</taxon>
        <taxon>Bacillota</taxon>
        <taxon>Bacilli</taxon>
        <taxon>Bacillales</taxon>
        <taxon>Staphylococcaceae</taxon>
        <taxon>Staphylococcus</taxon>
    </lineage>
</organism>
<dbReference type="InterPro" id="IPR016002">
    <property type="entry name" value="Succ_DH_cyt_b558_Firmicute"/>
</dbReference>
<dbReference type="InterPro" id="IPR011138">
    <property type="entry name" value="Cytochrome_b-558"/>
</dbReference>
<feature type="transmembrane region" description="Helical" evidence="9">
    <location>
        <begin position="180"/>
        <end position="203"/>
    </location>
</feature>
<keyword evidence="7 9" id="KW-0472">Membrane</keyword>
<feature type="binding site" description="axial binding residue" evidence="8">
    <location>
        <position position="114"/>
    </location>
    <ligand>
        <name>heme</name>
        <dbReference type="ChEBI" id="CHEBI:30413"/>
    </ligand>
    <ligandPart>
        <name>Fe</name>
        <dbReference type="ChEBI" id="CHEBI:18248"/>
    </ligandPart>
</feature>
<keyword evidence="13" id="KW-1185">Reference proteome</keyword>
<evidence type="ECO:0000256" key="6">
    <source>
        <dbReference type="ARBA" id="ARBA00023004"/>
    </source>
</evidence>
<dbReference type="Proteomes" id="UP000595942">
    <property type="component" value="Chromosome"/>
</dbReference>
<keyword evidence="4 8" id="KW-0479">Metal-binding</keyword>
<feature type="transmembrane region" description="Helical" evidence="9">
    <location>
        <begin position="137"/>
        <end position="160"/>
    </location>
</feature>
<evidence type="ECO:0000256" key="7">
    <source>
        <dbReference type="ARBA" id="ARBA00023136"/>
    </source>
</evidence>
<dbReference type="EMBL" id="RQTE01000035">
    <property type="protein sequence ID" value="RZI04176.1"/>
    <property type="molecule type" value="Genomic_DNA"/>
</dbReference>
<feature type="binding site" description="axial binding residue" evidence="8">
    <location>
        <position position="29"/>
    </location>
    <ligand>
        <name>heme</name>
        <dbReference type="ChEBI" id="CHEBI:30413"/>
    </ligand>
    <ligandPart>
        <name>Fe</name>
        <dbReference type="ChEBI" id="CHEBI:18248"/>
    </ligandPart>
</feature>
<gene>
    <name evidence="11" type="ORF">EIG99_01575</name>
    <name evidence="10" type="ORF">I6J05_01800</name>
</gene>
<dbReference type="GO" id="GO:0046872">
    <property type="term" value="F:metal ion binding"/>
    <property type="evidence" value="ECO:0007669"/>
    <property type="project" value="UniProtKB-KW"/>
</dbReference>
<dbReference type="KEGG" id="scv:A4G25_03890"/>
<feature type="transmembrane region" description="Helical" evidence="9">
    <location>
        <begin position="12"/>
        <end position="32"/>
    </location>
</feature>
<sequence>MGYTKNQFYLRRIHSLLGVIPIGAFLLVHLTVNHQATKGAGAFDKASQFMESLPFLLALEILLIYLPILYHALYGVHIAFTAKENVGHYSWFRNWMFLLQRITGVLAFIFIAIHFYQTKIEMWLGHKTLGFTMMHDLLSNPFWLVFYLILTVAVIFHFANGLWSFGVTWGFLQSPKSQRVFTWVSLVVFIVVAYIGVSAILAFV</sequence>
<keyword evidence="2 8" id="KW-0349">Heme</keyword>
<dbReference type="InterPro" id="IPR034804">
    <property type="entry name" value="SQR/QFR_C/D"/>
</dbReference>
<dbReference type="NCBIfam" id="TIGR02046">
    <property type="entry name" value="sdhC_b558_fam"/>
    <property type="match status" value="1"/>
</dbReference>
<evidence type="ECO:0000256" key="1">
    <source>
        <dbReference type="ARBA" id="ARBA00004370"/>
    </source>
</evidence>
<dbReference type="InterPro" id="IPR000701">
    <property type="entry name" value="SuccDH_FuR_B_TM-su"/>
</dbReference>
<evidence type="ECO:0000256" key="3">
    <source>
        <dbReference type="ARBA" id="ARBA00022692"/>
    </source>
</evidence>
<evidence type="ECO:0000256" key="9">
    <source>
        <dbReference type="SAM" id="Phobius"/>
    </source>
</evidence>
<reference evidence="11 12" key="1">
    <citation type="submission" date="2018-11" db="EMBL/GenBank/DDBJ databases">
        <title>Genomic profiling of Staphylococcus species from a Poultry farm system in KwaZulu-Natal, South Africa.</title>
        <authorList>
            <person name="Amoako D.G."/>
            <person name="Somboro A.M."/>
            <person name="Abia A.L.K."/>
            <person name="Bester L.A."/>
            <person name="Essack S.Y."/>
        </authorList>
    </citation>
    <scope>NUCLEOTIDE SEQUENCE [LARGE SCALE GENOMIC DNA]</scope>
    <source>
        <strain evidence="11 12">SA11</strain>
    </source>
</reference>
<name>A0A143P9F5_9STAP</name>
<dbReference type="Pfam" id="PF01127">
    <property type="entry name" value="Sdh_cyt"/>
    <property type="match status" value="1"/>
</dbReference>
<evidence type="ECO:0000313" key="10">
    <source>
        <dbReference type="EMBL" id="QQS83081.1"/>
    </source>
</evidence>
<feature type="binding site" description="axial binding residue" evidence="8">
    <location>
        <position position="157"/>
    </location>
    <ligand>
        <name>heme</name>
        <dbReference type="ChEBI" id="CHEBI:30413"/>
    </ligand>
    <ligandPart>
        <name>Fe</name>
        <dbReference type="ChEBI" id="CHEBI:18248"/>
    </ligandPart>
</feature>
<dbReference type="AlphaFoldDB" id="A0A143P9F5"/>
<keyword evidence="3 9" id="KW-0812">Transmembrane</keyword>
<dbReference type="GeneID" id="93726995"/>
<evidence type="ECO:0000313" key="11">
    <source>
        <dbReference type="EMBL" id="RZI04176.1"/>
    </source>
</evidence>
<feature type="transmembrane region" description="Helical" evidence="9">
    <location>
        <begin position="53"/>
        <end position="74"/>
    </location>
</feature>